<dbReference type="InterPro" id="IPR050232">
    <property type="entry name" value="FBL13/AtMIF1-like"/>
</dbReference>
<organism evidence="2">
    <name type="scientific">Noccaea caerulescens</name>
    <name type="common">Alpine penny-cress</name>
    <name type="synonym">Thlaspi caerulescens</name>
    <dbReference type="NCBI Taxonomy" id="107243"/>
    <lineage>
        <taxon>Eukaryota</taxon>
        <taxon>Viridiplantae</taxon>
        <taxon>Streptophyta</taxon>
        <taxon>Embryophyta</taxon>
        <taxon>Tracheophyta</taxon>
        <taxon>Spermatophyta</taxon>
        <taxon>Magnoliopsida</taxon>
        <taxon>eudicotyledons</taxon>
        <taxon>Gunneridae</taxon>
        <taxon>Pentapetalae</taxon>
        <taxon>rosids</taxon>
        <taxon>malvids</taxon>
        <taxon>Brassicales</taxon>
        <taxon>Brassicaceae</taxon>
        <taxon>Coluteocarpeae</taxon>
        <taxon>Noccaea</taxon>
    </lineage>
</organism>
<dbReference type="SMART" id="SM00579">
    <property type="entry name" value="FBD"/>
    <property type="match status" value="1"/>
</dbReference>
<dbReference type="AlphaFoldDB" id="A0A1J3IW61"/>
<name>A0A1J3IW61_NOCCA</name>
<reference evidence="2" key="1">
    <citation type="submission" date="2016-07" db="EMBL/GenBank/DDBJ databases">
        <title>De novo transcriptome assembly of four accessions of the metal hyperaccumulator plant Noccaea caerulescens.</title>
        <authorList>
            <person name="Blande D."/>
            <person name="Halimaa P."/>
            <person name="Tervahauta A.I."/>
            <person name="Aarts M.G."/>
            <person name="Karenlampi S.O."/>
        </authorList>
    </citation>
    <scope>NUCLEOTIDE SEQUENCE</scope>
</reference>
<proteinExistence type="predicted"/>
<dbReference type="Pfam" id="PF24758">
    <property type="entry name" value="LRR_At5g56370"/>
    <property type="match status" value="1"/>
</dbReference>
<dbReference type="InterPro" id="IPR032675">
    <property type="entry name" value="LRR_dom_sf"/>
</dbReference>
<accession>A0A1J3IW61</accession>
<dbReference type="SUPFAM" id="SSF81383">
    <property type="entry name" value="F-box domain"/>
    <property type="match status" value="1"/>
</dbReference>
<dbReference type="PANTHER" id="PTHR31900:SF33">
    <property type="entry name" value="PROTEIN WITH RNI-LIKE_FBD-LIKE DOMAIN"/>
    <property type="match status" value="1"/>
</dbReference>
<sequence>MEEDAENHLILLANCAVANQIGQSDRSCSRLSELPDSLLCEVLVYFRTKDVVKTSVLSKRWRNLWKFVPRLDLGYGEFPDYEAVVSFVDRFLGFESDSKLREFKLKSESLELKFDGEPEVAHVPRWIDTLVLNRQVEHLKVVERRVPYNKNLKIPSTVYTCESLVTLKLCDVLLPDPSSVSLPRVKTIKLVAVVFASRRTFEMLISGCPVLESLYVERCPYEEVGVFRVRSQSLRSFTLFGHDDYEVEKEAEVPRVVAIDAPKLEYLELFEDQTRLSIMSNLGALVKVDIDTRFNLPYEDRDMLDPNDMPKRKIIRDFLIGISNVRDMIISSDTLEIIYDLSRCEPIPLFRNLSSLRANFYDYRWEMLPVFLESCPNLKSLSLSFRKNPGNQILLGPHRLPPTLEHVKVVKAMKGDVVAFVKLASYFLEKSPILKKFTFCLDDFSEKEEPVILAKLLALPRLSSSCEVVALR</sequence>
<gene>
    <name evidence="2" type="ORF">MP_TR10061_c0_g1_i1_g.30241</name>
</gene>
<evidence type="ECO:0000313" key="2">
    <source>
        <dbReference type="EMBL" id="JAU83792.1"/>
    </source>
</evidence>
<evidence type="ECO:0000259" key="1">
    <source>
        <dbReference type="PROSITE" id="PS50181"/>
    </source>
</evidence>
<dbReference type="InterPro" id="IPR001810">
    <property type="entry name" value="F-box_dom"/>
</dbReference>
<dbReference type="InterPro" id="IPR053781">
    <property type="entry name" value="F-box_AtFBL13-like"/>
</dbReference>
<dbReference type="PANTHER" id="PTHR31900">
    <property type="entry name" value="F-BOX/RNI SUPERFAMILY PROTEIN-RELATED"/>
    <property type="match status" value="1"/>
</dbReference>
<dbReference type="EMBL" id="GEVM01022146">
    <property type="protein sequence ID" value="JAU83792.1"/>
    <property type="molecule type" value="Transcribed_RNA"/>
</dbReference>
<dbReference type="InterPro" id="IPR006566">
    <property type="entry name" value="FBD"/>
</dbReference>
<dbReference type="PROSITE" id="PS50181">
    <property type="entry name" value="FBOX"/>
    <property type="match status" value="1"/>
</dbReference>
<dbReference type="Pfam" id="PF00646">
    <property type="entry name" value="F-box"/>
    <property type="match status" value="1"/>
</dbReference>
<dbReference type="SUPFAM" id="SSF52047">
    <property type="entry name" value="RNI-like"/>
    <property type="match status" value="1"/>
</dbReference>
<protein>
    <submittedName>
        <fullName evidence="2">F-box/LRR-repeat protein 13</fullName>
    </submittedName>
</protein>
<dbReference type="InterPro" id="IPR036047">
    <property type="entry name" value="F-box-like_dom_sf"/>
</dbReference>
<dbReference type="InterPro" id="IPR055411">
    <property type="entry name" value="LRR_FXL15/At3g58940/PEG3-like"/>
</dbReference>
<dbReference type="CDD" id="cd22160">
    <property type="entry name" value="F-box_AtFBL13-like"/>
    <property type="match status" value="1"/>
</dbReference>
<dbReference type="Gene3D" id="3.80.10.10">
    <property type="entry name" value="Ribonuclease Inhibitor"/>
    <property type="match status" value="1"/>
</dbReference>
<feature type="domain" description="F-box" evidence="1">
    <location>
        <begin position="28"/>
        <end position="64"/>
    </location>
</feature>